<evidence type="ECO:0008006" key="4">
    <source>
        <dbReference type="Google" id="ProtNLM"/>
    </source>
</evidence>
<dbReference type="HOGENOM" id="CLU_040273_4_1_9"/>
<dbReference type="eggNOG" id="COG3879">
    <property type="taxonomic scope" value="Bacteria"/>
</dbReference>
<dbReference type="Proteomes" id="UP000007468">
    <property type="component" value="Chromosome"/>
</dbReference>
<dbReference type="RefSeq" id="WP_014261996.1">
    <property type="nucleotide sequence ID" value="NC_016630.1"/>
</dbReference>
<evidence type="ECO:0000313" key="3">
    <source>
        <dbReference type="Proteomes" id="UP000007468"/>
    </source>
</evidence>
<dbReference type="Gene3D" id="3.30.70.1880">
    <property type="entry name" value="Protein of unknown function DUF881"/>
    <property type="match status" value="1"/>
</dbReference>
<gene>
    <name evidence="2" type="ordered locus">HMPREF0389_00311</name>
</gene>
<keyword evidence="3" id="KW-1185">Reference proteome</keyword>
<proteinExistence type="inferred from homology"/>
<protein>
    <recommendedName>
        <fullName evidence="4">Division initiation protein</fullName>
    </recommendedName>
</protein>
<dbReference type="KEGG" id="faa:HMPREF0389_00311"/>
<dbReference type="PATRIC" id="fig|546269.5.peg.344"/>
<dbReference type="OrthoDB" id="9776196at2"/>
<name>D6GRV5_FILAD</name>
<accession>D6GRV5</accession>
<dbReference type="InterPro" id="IPR010273">
    <property type="entry name" value="DUF881"/>
</dbReference>
<dbReference type="STRING" id="546269.HMPREF0389_00311"/>
<reference evidence="3" key="1">
    <citation type="submission" date="2010-12" db="EMBL/GenBank/DDBJ databases">
        <title>The genome sequence of Filifactor alocis strain ATCC 35896.</title>
        <authorList>
            <consortium name="The Broad Institute Genome Sequencing Platform"/>
            <person name="Ward D."/>
            <person name="Earl A."/>
            <person name="Feldgarden M."/>
            <person name="Young S.K."/>
            <person name="Gargeya S."/>
            <person name="Zeng Q."/>
            <person name="Alvarado L."/>
            <person name="Berlin A."/>
            <person name="Bochicchio J."/>
            <person name="Chapman S.B."/>
            <person name="Chen Z."/>
            <person name="Freedman E."/>
            <person name="Gellesch M."/>
            <person name="Goldberg J."/>
            <person name="Griggs A."/>
            <person name="Gujja S."/>
            <person name="Heilman E."/>
            <person name="Heiman D."/>
            <person name="Howarth C."/>
            <person name="Mehta T."/>
            <person name="Neiman D."/>
            <person name="Pearson M."/>
            <person name="Roberts A."/>
            <person name="Saif S."/>
            <person name="Shea T."/>
            <person name="Shenoy N."/>
            <person name="Sisk P."/>
            <person name="Stolte C."/>
            <person name="Sykes S."/>
            <person name="White J."/>
            <person name="Yandava C."/>
            <person name="Izard J."/>
            <person name="Blanton J.M."/>
            <person name="Baranova O.V."/>
            <person name="Tanner A.C."/>
            <person name="Dewhirst F.E."/>
            <person name="Haas B."/>
            <person name="Nusbaum C."/>
            <person name="Birren B."/>
        </authorList>
    </citation>
    <scope>NUCLEOTIDE SEQUENCE [LARGE SCALE GENOMIC DNA]</scope>
    <source>
        <strain evidence="3">ATCC 35896 / D40 B5</strain>
    </source>
</reference>
<dbReference type="EMBL" id="CP002390">
    <property type="protein sequence ID" value="EFE28396.2"/>
    <property type="molecule type" value="Genomic_DNA"/>
</dbReference>
<dbReference type="PANTHER" id="PTHR37313">
    <property type="entry name" value="UPF0749 PROTEIN RV1825"/>
    <property type="match status" value="1"/>
</dbReference>
<dbReference type="PANTHER" id="PTHR37313:SF2">
    <property type="entry name" value="UPF0749 PROTEIN YLXX"/>
    <property type="match status" value="1"/>
</dbReference>
<comment type="similarity">
    <text evidence="1">Belongs to the UPF0749 family.</text>
</comment>
<sequence>MQIKSLKNNLILFFSFFLTMVIVAQIRIIEDQYLYTSLKSIKVMEDDLSIETEELTHLHQLKEEKQKELHAFLNIKKPEKSSELLNEILLRRKMQAGYQKLQGKGVIIELMDSEEEAGDGENPNNLLIHDQDILILLNDLKVAGAEALSVNGQRIVARSEIKCSGATITINGTTYGQPFIIKAIGDPKQLEAAVLSPDSYGDILQQLYHIRLKTEIKDFVEIGAFEKE</sequence>
<organism evidence="2 3">
    <name type="scientific">Filifactor alocis (strain ATCC 35896 / CCUG 47790 / D40 B5)</name>
    <name type="common">Fusobacterium alocis</name>
    <dbReference type="NCBI Taxonomy" id="546269"/>
    <lineage>
        <taxon>Bacteria</taxon>
        <taxon>Bacillati</taxon>
        <taxon>Bacillota</taxon>
        <taxon>Clostridia</taxon>
        <taxon>Peptostreptococcales</taxon>
        <taxon>Filifactoraceae</taxon>
        <taxon>Filifactor</taxon>
    </lineage>
</organism>
<dbReference type="Pfam" id="PF05949">
    <property type="entry name" value="DUF881"/>
    <property type="match status" value="1"/>
</dbReference>
<evidence type="ECO:0000256" key="1">
    <source>
        <dbReference type="ARBA" id="ARBA00009108"/>
    </source>
</evidence>
<evidence type="ECO:0000313" key="2">
    <source>
        <dbReference type="EMBL" id="EFE28396.2"/>
    </source>
</evidence>
<dbReference type="AlphaFoldDB" id="D6GRV5"/>